<dbReference type="Gene3D" id="3.30.450.260">
    <property type="entry name" value="Haem NO binding associated domain"/>
    <property type="match status" value="1"/>
</dbReference>
<dbReference type="InterPro" id="IPR042463">
    <property type="entry name" value="HNOB_dom_associated_sf"/>
</dbReference>
<dbReference type="FunFam" id="3.30.450.260:FF:000002">
    <property type="entry name" value="guanylate cyclase soluble subunit alpha-2"/>
    <property type="match status" value="1"/>
</dbReference>
<dbReference type="InParanoid" id="H2ZCI6"/>
<comment type="subcellular location">
    <subcellularLocation>
        <location evidence="3">Cytoplasm</location>
    </subcellularLocation>
</comment>
<comment type="catalytic activity">
    <reaction evidence="1">
        <text>GTP = 3',5'-cyclic GMP + diphosphate</text>
        <dbReference type="Rhea" id="RHEA:13665"/>
        <dbReference type="ChEBI" id="CHEBI:33019"/>
        <dbReference type="ChEBI" id="CHEBI:37565"/>
        <dbReference type="ChEBI" id="CHEBI:57746"/>
        <dbReference type="EC" id="4.6.1.2"/>
    </reaction>
</comment>
<comment type="similarity">
    <text evidence="17">Belongs to the adenylyl cyclase class-4/guanylyl cyclase family.</text>
</comment>
<proteinExistence type="inferred from homology"/>
<dbReference type="InterPro" id="IPR038158">
    <property type="entry name" value="H-NOX_domain_sf"/>
</dbReference>
<accession>H2ZCI6</accession>
<evidence type="ECO:0000256" key="11">
    <source>
        <dbReference type="ARBA" id="ARBA00023239"/>
    </source>
</evidence>
<dbReference type="EC" id="4.6.1.2" evidence="4"/>
<dbReference type="GO" id="GO:0020037">
    <property type="term" value="F:heme binding"/>
    <property type="evidence" value="ECO:0007669"/>
    <property type="project" value="InterPro"/>
</dbReference>
<dbReference type="Pfam" id="PF00211">
    <property type="entry name" value="Guanylate_cyc"/>
    <property type="match status" value="1"/>
</dbReference>
<sequence>YGFVNYALEQLVLRNFGEEIWNEIKQEADLHMQGQFIQRIVYDDVCTFDLVKAAVKVLKTDSDKILELFGSFFFQFCEESGYDVILRVLGSSVREFLENLDALHDHLSSVYPGMRAPSFRCTDNGNDDTLTLHYYSERDGLEDIVIGIVKAVSKKLHATETEVKVRRGVISKADQSGEQPLASLINANSNQYVSGSQLETIGLCHQLELCVTCLPRHIFNQPNVRPNRLSLDNRTRQSKLILSPVVELSRGSRSIKAAASIDFLRLRCLLRTGDTTLYENCDHVQFEIVAKSGTLSGGKTKDLATIEEAISTMEPIIGAPTLCKALPFHLMFDSSMVVTQAGSSIARIIPELMPVTDLFDLVRPRINFNFSSINSQINQVFVLRTKIGKLHIFYSSKSSCLRLKGQMILVPECNQMLFLCSPSVMSLDDLATLGLSLSDLPLHDATRDLVQLGEQFEEDYKMAQSLEILTDKLQHTMLAREREKKMTDKLLYAVLPHWVANQLRHKKKVPPKRFDNVTILFSGLVGFSEFCAKNTSSDGAMKIVQLLNTVYTTFDRLSDPKTNPYVYKVETVGDKYMAVSGLPEPCNDNARHICEMALEIMDLSKQINIDNECIKVTIGIHTGDVVTGVIGQRTPRYCLFGNTVNISSRCETTGLPGQINVSEYTYRAIQSPDCYSPRCQFRLRGDVQMKGKKEPMKMYTLTR</sequence>
<comment type="function">
    <text evidence="13">Mediates responses to nitric oxide (NO) by catalyzing the biosynthesis of the signaling molecule cGMP.</text>
</comment>
<dbReference type="Gene3D" id="3.30.70.1230">
    <property type="entry name" value="Nucleotide cyclase"/>
    <property type="match status" value="1"/>
</dbReference>
<dbReference type="GO" id="GO:0008074">
    <property type="term" value="C:guanylate cyclase complex, soluble"/>
    <property type="evidence" value="ECO:0007669"/>
    <property type="project" value="TreeGrafter"/>
</dbReference>
<evidence type="ECO:0000256" key="12">
    <source>
        <dbReference type="ARBA" id="ARBA00023293"/>
    </source>
</evidence>
<dbReference type="Ensembl" id="ENSCSAVT00000015477.1">
    <property type="protein sequence ID" value="ENSCSAVP00000015302.1"/>
    <property type="gene ID" value="ENSCSAVG00000008982.1"/>
</dbReference>
<dbReference type="GO" id="GO:0019934">
    <property type="term" value="P:cGMP-mediated signaling"/>
    <property type="evidence" value="ECO:0007669"/>
    <property type="project" value="TreeGrafter"/>
</dbReference>
<keyword evidence="6" id="KW-0349">Heme</keyword>
<evidence type="ECO:0000256" key="1">
    <source>
        <dbReference type="ARBA" id="ARBA00001436"/>
    </source>
</evidence>
<dbReference type="GO" id="GO:0070482">
    <property type="term" value="P:response to oxygen levels"/>
    <property type="evidence" value="ECO:0007669"/>
    <property type="project" value="TreeGrafter"/>
</dbReference>
<dbReference type="eggNOG" id="KOG4171">
    <property type="taxonomic scope" value="Eukaryota"/>
</dbReference>
<dbReference type="FunCoup" id="H2ZCI6">
    <property type="interactions" value="7"/>
</dbReference>
<dbReference type="Pfam" id="PF07701">
    <property type="entry name" value="HNOBA"/>
    <property type="match status" value="1"/>
</dbReference>
<evidence type="ECO:0000256" key="8">
    <source>
        <dbReference type="ARBA" id="ARBA00022741"/>
    </source>
</evidence>
<evidence type="ECO:0000256" key="16">
    <source>
        <dbReference type="ARBA" id="ARBA00043208"/>
    </source>
</evidence>
<keyword evidence="12" id="KW-0141">cGMP biosynthesis</keyword>
<evidence type="ECO:0000256" key="4">
    <source>
        <dbReference type="ARBA" id="ARBA00012202"/>
    </source>
</evidence>
<evidence type="ECO:0000256" key="3">
    <source>
        <dbReference type="ARBA" id="ARBA00004496"/>
    </source>
</evidence>
<evidence type="ECO:0000256" key="5">
    <source>
        <dbReference type="ARBA" id="ARBA00022490"/>
    </source>
</evidence>
<reference evidence="20" key="1">
    <citation type="submission" date="2003-08" db="EMBL/GenBank/DDBJ databases">
        <authorList>
            <person name="Birren B."/>
            <person name="Nusbaum C."/>
            <person name="Abebe A."/>
            <person name="Abouelleil A."/>
            <person name="Adekoya E."/>
            <person name="Ait-zahra M."/>
            <person name="Allen N."/>
            <person name="Allen T."/>
            <person name="An P."/>
            <person name="Anderson M."/>
            <person name="Anderson S."/>
            <person name="Arachchi H."/>
            <person name="Armbruster J."/>
            <person name="Bachantsang P."/>
            <person name="Baldwin J."/>
            <person name="Barry A."/>
            <person name="Bayul T."/>
            <person name="Blitshsteyn B."/>
            <person name="Bloom T."/>
            <person name="Blye J."/>
            <person name="Boguslavskiy L."/>
            <person name="Borowsky M."/>
            <person name="Boukhgalter B."/>
            <person name="Brunache A."/>
            <person name="Butler J."/>
            <person name="Calixte N."/>
            <person name="Calvo S."/>
            <person name="Camarata J."/>
            <person name="Campo K."/>
            <person name="Chang J."/>
            <person name="Cheshatsang Y."/>
            <person name="Citroen M."/>
            <person name="Collymore A."/>
            <person name="Considine T."/>
            <person name="Cook A."/>
            <person name="Cooke P."/>
            <person name="Corum B."/>
            <person name="Cuomo C."/>
            <person name="David R."/>
            <person name="Dawoe T."/>
            <person name="Degray S."/>
            <person name="Dodge S."/>
            <person name="Dooley K."/>
            <person name="Dorje P."/>
            <person name="Dorjee K."/>
            <person name="Dorris L."/>
            <person name="Duffey N."/>
            <person name="Dupes A."/>
            <person name="Elkins T."/>
            <person name="Engels R."/>
            <person name="Erickson J."/>
            <person name="Farina A."/>
            <person name="Faro S."/>
            <person name="Ferreira P."/>
            <person name="Fischer H."/>
            <person name="Fitzgerald M."/>
            <person name="Foley K."/>
            <person name="Gage D."/>
            <person name="Galagan J."/>
            <person name="Gearin G."/>
            <person name="Gnerre S."/>
            <person name="Gnirke A."/>
            <person name="Goyette A."/>
            <person name="Graham J."/>
            <person name="Grandbois E."/>
            <person name="Gyaltsen K."/>
            <person name="Hafez N."/>
            <person name="Hagopian D."/>
            <person name="Hagos B."/>
            <person name="Hall J."/>
            <person name="Hatcher B."/>
            <person name="Heller A."/>
            <person name="Higgins H."/>
            <person name="Honan T."/>
            <person name="Horn A."/>
            <person name="Houde N."/>
            <person name="Hughes L."/>
            <person name="Hulme W."/>
            <person name="Husby E."/>
            <person name="Iliev I."/>
            <person name="Jaffe D."/>
            <person name="Jones C."/>
            <person name="Kamal M."/>
            <person name="Kamat A."/>
            <person name="Kamvysselis M."/>
            <person name="Karlsson E."/>
            <person name="Kells C."/>
            <person name="Kieu A."/>
            <person name="Kisner P."/>
            <person name="Kodira C."/>
            <person name="Kulbokas E."/>
            <person name="Labutti K."/>
            <person name="Lama D."/>
            <person name="Landers T."/>
            <person name="Leger J."/>
            <person name="Levine S."/>
            <person name="Lewis D."/>
            <person name="Lewis T."/>
            <person name="Lindblad-toh K."/>
            <person name="Liu X."/>
            <person name="Lokyitsang T."/>
            <person name="Lokyitsang Y."/>
            <person name="Lucien O."/>
            <person name="Lui A."/>
            <person name="Ma L.J."/>
            <person name="Mabbitt R."/>
            <person name="Macdonald J."/>
            <person name="Maclean C."/>
            <person name="Major J."/>
            <person name="Manning J."/>
            <person name="Marabella R."/>
            <person name="Maru K."/>
            <person name="Matthews C."/>
            <person name="Mauceli E."/>
            <person name="Mccarthy M."/>
            <person name="Mcdonough S."/>
            <person name="Mcghee T."/>
            <person name="Meldrim J."/>
            <person name="Meneus L."/>
            <person name="Mesirov J."/>
            <person name="Mihalev A."/>
            <person name="Mihova T."/>
            <person name="Mikkelsen T."/>
            <person name="Mlenga V."/>
            <person name="Moru K."/>
            <person name="Mozes J."/>
            <person name="Mulrain L."/>
            <person name="Munson G."/>
            <person name="Naylor J."/>
            <person name="Newes C."/>
            <person name="Nguyen C."/>
            <person name="Nguyen N."/>
            <person name="Nguyen T."/>
            <person name="Nicol R."/>
            <person name="Nielsen C."/>
            <person name="Nizzari M."/>
            <person name="Norbu C."/>
            <person name="Norbu N."/>
            <person name="O'donnell P."/>
            <person name="Okoawo O."/>
            <person name="O'leary S."/>
            <person name="Omotosho B."/>
            <person name="O'neill K."/>
            <person name="Osman S."/>
            <person name="Parker S."/>
            <person name="Perrin D."/>
            <person name="Phunkhang P."/>
            <person name="Piqani B."/>
            <person name="Purcell S."/>
            <person name="Rachupka T."/>
            <person name="Ramasamy U."/>
            <person name="Rameau R."/>
            <person name="Ray V."/>
            <person name="Raymond C."/>
            <person name="Retta R."/>
            <person name="Richardson S."/>
            <person name="Rise C."/>
            <person name="Rodriguez J."/>
            <person name="Rogers J."/>
            <person name="Rogov P."/>
            <person name="Rutman M."/>
            <person name="Schupbach R."/>
            <person name="Seaman C."/>
            <person name="Settipalli S."/>
            <person name="Sharpe T."/>
            <person name="Sheridan J."/>
            <person name="Sherpa N."/>
            <person name="Shi J."/>
            <person name="Smirnov S."/>
            <person name="Smith C."/>
            <person name="Sougnez C."/>
            <person name="Spencer B."/>
            <person name="Stalker J."/>
            <person name="Stange-thomann N."/>
            <person name="Stavropoulos S."/>
            <person name="Stetson K."/>
            <person name="Stone C."/>
            <person name="Stone S."/>
            <person name="Stubbs M."/>
            <person name="Talamas J."/>
            <person name="Tchuinga P."/>
            <person name="Tenzing P."/>
            <person name="Tesfaye S."/>
            <person name="Theodore J."/>
            <person name="Thoulutsang Y."/>
            <person name="Topham K."/>
            <person name="Towey S."/>
            <person name="Tsamla T."/>
            <person name="Tsomo N."/>
            <person name="Vallee D."/>
            <person name="Vassiliev H."/>
            <person name="Venkataraman V."/>
            <person name="Vinson J."/>
            <person name="Vo A."/>
            <person name="Wade C."/>
            <person name="Wang S."/>
            <person name="Wangchuk T."/>
            <person name="Wangdi T."/>
            <person name="Whittaker C."/>
            <person name="Wilkinson J."/>
            <person name="Wu Y."/>
            <person name="Wyman D."/>
            <person name="Yadav S."/>
            <person name="Yang S."/>
            <person name="Yang X."/>
            <person name="Yeager S."/>
            <person name="Yee E."/>
            <person name="Young G."/>
            <person name="Zainoun J."/>
            <person name="Zembeck L."/>
            <person name="Zimmer A."/>
            <person name="Zody M."/>
            <person name="Lander E."/>
        </authorList>
    </citation>
    <scope>NUCLEOTIDE SEQUENCE [LARGE SCALE GENOMIC DNA]</scope>
</reference>
<keyword evidence="10" id="KW-0342">GTP-binding</keyword>
<dbReference type="InterPro" id="IPR029787">
    <property type="entry name" value="Nucleotide_cyclase"/>
</dbReference>
<dbReference type="InterPro" id="IPR001054">
    <property type="entry name" value="A/G_cyclase"/>
</dbReference>
<dbReference type="PROSITE" id="PS50125">
    <property type="entry name" value="GUANYLATE_CYCLASE_2"/>
    <property type="match status" value="1"/>
</dbReference>
<dbReference type="Pfam" id="PF07700">
    <property type="entry name" value="HNOB"/>
    <property type="match status" value="1"/>
</dbReference>
<evidence type="ECO:0000256" key="2">
    <source>
        <dbReference type="ARBA" id="ARBA00001971"/>
    </source>
</evidence>
<dbReference type="Proteomes" id="UP000007875">
    <property type="component" value="Unassembled WGS sequence"/>
</dbReference>
<reference evidence="19" key="3">
    <citation type="submission" date="2025-09" db="UniProtKB">
        <authorList>
            <consortium name="Ensembl"/>
        </authorList>
    </citation>
    <scope>IDENTIFICATION</scope>
</reference>
<dbReference type="GO" id="GO:0005525">
    <property type="term" value="F:GTP binding"/>
    <property type="evidence" value="ECO:0007669"/>
    <property type="project" value="UniProtKB-KW"/>
</dbReference>
<dbReference type="Gene3D" id="3.90.1520.10">
    <property type="entry name" value="H-NOX domain"/>
    <property type="match status" value="1"/>
</dbReference>
<dbReference type="GO" id="GO:0046872">
    <property type="term" value="F:metal ion binding"/>
    <property type="evidence" value="ECO:0007669"/>
    <property type="project" value="UniProtKB-KW"/>
</dbReference>
<evidence type="ECO:0000256" key="13">
    <source>
        <dbReference type="ARBA" id="ARBA00037442"/>
    </source>
</evidence>
<evidence type="ECO:0000259" key="18">
    <source>
        <dbReference type="PROSITE" id="PS50125"/>
    </source>
</evidence>
<dbReference type="InterPro" id="IPR011644">
    <property type="entry name" value="Heme_NO-bd"/>
</dbReference>
<comment type="cofactor">
    <cofactor evidence="2">
        <name>heme</name>
        <dbReference type="ChEBI" id="CHEBI:30413"/>
    </cofactor>
</comment>
<evidence type="ECO:0000256" key="15">
    <source>
        <dbReference type="ARBA" id="ARBA00041698"/>
    </source>
</evidence>
<dbReference type="SMART" id="SM00044">
    <property type="entry name" value="CYCc"/>
    <property type="match status" value="1"/>
</dbReference>
<evidence type="ECO:0000256" key="10">
    <source>
        <dbReference type="ARBA" id="ARBA00023134"/>
    </source>
</evidence>
<evidence type="ECO:0000256" key="9">
    <source>
        <dbReference type="ARBA" id="ARBA00023004"/>
    </source>
</evidence>
<keyword evidence="7" id="KW-0479">Metal-binding</keyword>
<dbReference type="GO" id="GO:0004383">
    <property type="term" value="F:guanylate cyclase activity"/>
    <property type="evidence" value="ECO:0007669"/>
    <property type="project" value="UniProtKB-EC"/>
</dbReference>
<organism evidence="19 20">
    <name type="scientific">Ciona savignyi</name>
    <name type="common">Pacific transparent sea squirt</name>
    <dbReference type="NCBI Taxonomy" id="51511"/>
    <lineage>
        <taxon>Eukaryota</taxon>
        <taxon>Metazoa</taxon>
        <taxon>Chordata</taxon>
        <taxon>Tunicata</taxon>
        <taxon>Ascidiacea</taxon>
        <taxon>Phlebobranchia</taxon>
        <taxon>Cionidae</taxon>
        <taxon>Ciona</taxon>
    </lineage>
</organism>
<keyword evidence="11 17" id="KW-0456">Lyase</keyword>
<evidence type="ECO:0000313" key="20">
    <source>
        <dbReference type="Proteomes" id="UP000007875"/>
    </source>
</evidence>
<protein>
    <recommendedName>
        <fullName evidence="14">Guanylate cyclase soluble subunit beta-1</fullName>
        <ecNumber evidence="4">4.6.1.2</ecNumber>
    </recommendedName>
    <alternativeName>
        <fullName evidence="15">Guanylate cyclase soluble subunit beta-3</fullName>
    </alternativeName>
    <alternativeName>
        <fullName evidence="16">Soluble guanylate cyclase small subunit</fullName>
    </alternativeName>
</protein>
<dbReference type="FunFam" id="3.30.70.1230:FF:000005">
    <property type="entry name" value="Guanylate cyclase soluble subunit beta-1"/>
    <property type="match status" value="1"/>
</dbReference>
<dbReference type="AlphaFoldDB" id="H2ZCI6"/>
<evidence type="ECO:0000256" key="6">
    <source>
        <dbReference type="ARBA" id="ARBA00022617"/>
    </source>
</evidence>
<evidence type="ECO:0000256" key="7">
    <source>
        <dbReference type="ARBA" id="ARBA00022723"/>
    </source>
</evidence>
<dbReference type="STRING" id="51511.ENSCSAVP00000015302"/>
<feature type="domain" description="Guanylate cyclase" evidence="18">
    <location>
        <begin position="518"/>
        <end position="651"/>
    </location>
</feature>
<reference evidence="19" key="2">
    <citation type="submission" date="2025-08" db="UniProtKB">
        <authorList>
            <consortium name="Ensembl"/>
        </authorList>
    </citation>
    <scope>IDENTIFICATION</scope>
</reference>
<dbReference type="PANTHER" id="PTHR45655:SF2">
    <property type="entry name" value="GUANYLATE CYCLASE SOLUBLE SUBUNIT BETA-1"/>
    <property type="match status" value="1"/>
</dbReference>
<keyword evidence="5" id="KW-0963">Cytoplasm</keyword>
<keyword evidence="9" id="KW-0408">Iron</keyword>
<evidence type="ECO:0000256" key="17">
    <source>
        <dbReference type="RuleBase" id="RU000405"/>
    </source>
</evidence>
<evidence type="ECO:0000256" key="14">
    <source>
        <dbReference type="ARBA" id="ARBA00039698"/>
    </source>
</evidence>
<keyword evidence="8" id="KW-0547">Nucleotide-binding</keyword>
<name>H2ZCI6_CIOSA</name>
<dbReference type="InterPro" id="IPR011645">
    <property type="entry name" value="HNOB_dom_associated"/>
</dbReference>
<dbReference type="SUPFAM" id="SSF55073">
    <property type="entry name" value="Nucleotide cyclase"/>
    <property type="match status" value="1"/>
</dbReference>
<dbReference type="PANTHER" id="PTHR45655">
    <property type="entry name" value="GUANYLATE CYCLASE SOLUBLE SUBUNIT BETA-2"/>
    <property type="match status" value="1"/>
</dbReference>
<keyword evidence="20" id="KW-1185">Reference proteome</keyword>
<evidence type="ECO:0000313" key="19">
    <source>
        <dbReference type="Ensembl" id="ENSCSAVP00000015302.1"/>
    </source>
</evidence>
<dbReference type="GeneTree" id="ENSGT00940000157483"/>
<dbReference type="SUPFAM" id="SSF111126">
    <property type="entry name" value="Ligand-binding domain in the NO signalling and Golgi transport"/>
    <property type="match status" value="1"/>
</dbReference>
<dbReference type="InterPro" id="IPR018297">
    <property type="entry name" value="A/G_cyclase_CS"/>
</dbReference>
<dbReference type="Gene3D" id="6.10.250.780">
    <property type="match status" value="1"/>
</dbReference>
<dbReference type="PROSITE" id="PS00452">
    <property type="entry name" value="GUANYLATE_CYCLASE_1"/>
    <property type="match status" value="1"/>
</dbReference>
<dbReference type="InterPro" id="IPR024096">
    <property type="entry name" value="NO_sig/Golgi_transp_ligand-bd"/>
</dbReference>
<dbReference type="CDD" id="cd07302">
    <property type="entry name" value="CHD"/>
    <property type="match status" value="1"/>
</dbReference>